<dbReference type="Proteomes" id="UP000070544">
    <property type="component" value="Unassembled WGS sequence"/>
</dbReference>
<feature type="domain" description="F-box" evidence="1">
    <location>
        <begin position="12"/>
        <end position="50"/>
    </location>
</feature>
<protein>
    <recommendedName>
        <fullName evidence="1">F-box domain-containing protein</fullName>
    </recommendedName>
</protein>
<dbReference type="InterPro" id="IPR001810">
    <property type="entry name" value="F-box_dom"/>
</dbReference>
<keyword evidence="3" id="KW-1185">Reference proteome</keyword>
<evidence type="ECO:0000259" key="1">
    <source>
        <dbReference type="PROSITE" id="PS50181"/>
    </source>
</evidence>
<dbReference type="PROSITE" id="PS50181">
    <property type="entry name" value="FBOX"/>
    <property type="match status" value="1"/>
</dbReference>
<reference evidence="2 3" key="1">
    <citation type="journal article" date="2015" name="Genome Biol. Evol.">
        <title>Phylogenomic analyses indicate that early fungi evolved digesting cell walls of algal ancestors of land plants.</title>
        <authorList>
            <person name="Chang Y."/>
            <person name="Wang S."/>
            <person name="Sekimoto S."/>
            <person name="Aerts A.L."/>
            <person name="Choi C."/>
            <person name="Clum A."/>
            <person name="LaButti K.M."/>
            <person name="Lindquist E.A."/>
            <person name="Yee Ngan C."/>
            <person name="Ohm R.A."/>
            <person name="Salamov A.A."/>
            <person name="Grigoriev I.V."/>
            <person name="Spatafora J.W."/>
            <person name="Berbee M.L."/>
        </authorList>
    </citation>
    <scope>NUCLEOTIDE SEQUENCE [LARGE SCALE GENOMIC DNA]</scope>
    <source>
        <strain evidence="2 3">JEL478</strain>
    </source>
</reference>
<evidence type="ECO:0000313" key="2">
    <source>
        <dbReference type="EMBL" id="KXS20445.1"/>
    </source>
</evidence>
<dbReference type="EMBL" id="KQ965735">
    <property type="protein sequence ID" value="KXS20445.1"/>
    <property type="molecule type" value="Genomic_DNA"/>
</dbReference>
<sequence length="357" mass="40224">MLALSRLNHKMRLSLANFPKEIVFKILRSVHRRSLFRSVTRVSHTFRLIVLDILGPDKPVGVMLDIRVFPEKEAAKYDALKRRIGGFPARVQCMPRFEMTEAGRNVVAKVELLVNRKRVAELDFGGQYVGPKTLAVWVNNSLCKPKKLALSKTLAHALYTCAPHCLFPNLECLFICLATSVGVEELVHETLKAVHSLAGPTPTNLKELQVSRPTRIDRDKKGEYLYAIPRIVAQLPTLKTFRFKKHVEWQNLTATARAGQVAMQNTLRELETFSAFAATLTAQYPDLDVMHLFLSRMSHGDFASDECCEAFAVLVANQPARKVVIELCLGDGKAWKDLSDEKTDKIIRELGRSSTRK</sequence>
<name>A0A139AVD4_GONPJ</name>
<dbReference type="AlphaFoldDB" id="A0A139AVD4"/>
<gene>
    <name evidence="2" type="ORF">M427DRAFT_41234</name>
</gene>
<evidence type="ECO:0000313" key="3">
    <source>
        <dbReference type="Proteomes" id="UP000070544"/>
    </source>
</evidence>
<organism evidence="2 3">
    <name type="scientific">Gonapodya prolifera (strain JEL478)</name>
    <name type="common">Monoblepharis prolifera</name>
    <dbReference type="NCBI Taxonomy" id="1344416"/>
    <lineage>
        <taxon>Eukaryota</taxon>
        <taxon>Fungi</taxon>
        <taxon>Fungi incertae sedis</taxon>
        <taxon>Chytridiomycota</taxon>
        <taxon>Chytridiomycota incertae sedis</taxon>
        <taxon>Monoblepharidomycetes</taxon>
        <taxon>Monoblepharidales</taxon>
        <taxon>Gonapodyaceae</taxon>
        <taxon>Gonapodya</taxon>
    </lineage>
</organism>
<accession>A0A139AVD4</accession>
<proteinExistence type="predicted"/>